<organism evidence="2 3">
    <name type="scientific">Lentinus tigrinus ALCF2SS1-6</name>
    <dbReference type="NCBI Taxonomy" id="1328759"/>
    <lineage>
        <taxon>Eukaryota</taxon>
        <taxon>Fungi</taxon>
        <taxon>Dikarya</taxon>
        <taxon>Basidiomycota</taxon>
        <taxon>Agaricomycotina</taxon>
        <taxon>Agaricomycetes</taxon>
        <taxon>Polyporales</taxon>
        <taxon>Polyporaceae</taxon>
        <taxon>Lentinus</taxon>
    </lineage>
</organism>
<dbReference type="Proteomes" id="UP000313359">
    <property type="component" value="Unassembled WGS sequence"/>
</dbReference>
<feature type="compositionally biased region" description="Low complexity" evidence="1">
    <location>
        <begin position="49"/>
        <end position="59"/>
    </location>
</feature>
<feature type="compositionally biased region" description="Acidic residues" evidence="1">
    <location>
        <begin position="145"/>
        <end position="155"/>
    </location>
</feature>
<feature type="compositionally biased region" description="Acidic residues" evidence="1">
    <location>
        <begin position="60"/>
        <end position="70"/>
    </location>
</feature>
<name>A0A5C2SKU4_9APHY</name>
<dbReference type="OrthoDB" id="3256870at2759"/>
<feature type="region of interest" description="Disordered" evidence="1">
    <location>
        <begin position="120"/>
        <end position="173"/>
    </location>
</feature>
<protein>
    <submittedName>
        <fullName evidence="2">Uncharacterized protein</fullName>
    </submittedName>
</protein>
<dbReference type="AlphaFoldDB" id="A0A5C2SKU4"/>
<evidence type="ECO:0000313" key="3">
    <source>
        <dbReference type="Proteomes" id="UP000313359"/>
    </source>
</evidence>
<keyword evidence="3" id="KW-1185">Reference proteome</keyword>
<feature type="region of interest" description="Disordered" evidence="1">
    <location>
        <begin position="33"/>
        <end position="78"/>
    </location>
</feature>
<sequence length="220" mass="24292">MLAQPDYTPKDHPQPTHLYLHQQRTVEVIQLIEVPPPPPRSHPYTSTLDSDSFASSSCESSDDDSEEDESVCSSYCSSEENLVVDQPPTYDDTYKTRLNRVLAWRDGFAKATAQFLADDDAALPAPPSSPVSSSPAPSLKRKADDDADLSSDDDMSSQSSKRSRSLPPHERTFSFQTRRLSAHSCSACDACFNTLQSLRQHGKEGPNDACREAVEYGFES</sequence>
<dbReference type="STRING" id="1328759.A0A5C2SKU4"/>
<gene>
    <name evidence="2" type="ORF">L227DRAFT_608132</name>
</gene>
<dbReference type="EMBL" id="ML122254">
    <property type="protein sequence ID" value="RPD64475.1"/>
    <property type="molecule type" value="Genomic_DNA"/>
</dbReference>
<proteinExistence type="predicted"/>
<accession>A0A5C2SKU4</accession>
<evidence type="ECO:0000313" key="2">
    <source>
        <dbReference type="EMBL" id="RPD64475.1"/>
    </source>
</evidence>
<reference evidence="2" key="1">
    <citation type="journal article" date="2018" name="Genome Biol. Evol.">
        <title>Genomics and development of Lentinus tigrinus, a white-rot wood-decaying mushroom with dimorphic fruiting bodies.</title>
        <authorList>
            <person name="Wu B."/>
            <person name="Xu Z."/>
            <person name="Knudson A."/>
            <person name="Carlson A."/>
            <person name="Chen N."/>
            <person name="Kovaka S."/>
            <person name="LaButti K."/>
            <person name="Lipzen A."/>
            <person name="Pennachio C."/>
            <person name="Riley R."/>
            <person name="Schakwitz W."/>
            <person name="Umezawa K."/>
            <person name="Ohm R.A."/>
            <person name="Grigoriev I.V."/>
            <person name="Nagy L.G."/>
            <person name="Gibbons J."/>
            <person name="Hibbett D."/>
        </authorList>
    </citation>
    <scope>NUCLEOTIDE SEQUENCE [LARGE SCALE GENOMIC DNA]</scope>
    <source>
        <strain evidence="2">ALCF2SS1-6</strain>
    </source>
</reference>
<evidence type="ECO:0000256" key="1">
    <source>
        <dbReference type="SAM" id="MobiDB-lite"/>
    </source>
</evidence>